<dbReference type="EMBL" id="MEUJ01000004">
    <property type="protein sequence ID" value="OGC40440.1"/>
    <property type="molecule type" value="Genomic_DNA"/>
</dbReference>
<protein>
    <recommendedName>
        <fullName evidence="4">Outer membrane protein beta-barrel domain-containing protein</fullName>
    </recommendedName>
</protein>
<dbReference type="AlphaFoldDB" id="A0A1F4U6I9"/>
<evidence type="ECO:0008006" key="4">
    <source>
        <dbReference type="Google" id="ProtNLM"/>
    </source>
</evidence>
<keyword evidence="1" id="KW-0732">Signal</keyword>
<evidence type="ECO:0000313" key="2">
    <source>
        <dbReference type="EMBL" id="OGC40440.1"/>
    </source>
</evidence>
<reference evidence="2 3" key="1">
    <citation type="journal article" date="2016" name="Nat. Commun.">
        <title>Thousands of microbial genomes shed light on interconnected biogeochemical processes in an aquifer system.</title>
        <authorList>
            <person name="Anantharaman K."/>
            <person name="Brown C.T."/>
            <person name="Hug L.A."/>
            <person name="Sharon I."/>
            <person name="Castelle C.J."/>
            <person name="Probst A.J."/>
            <person name="Thomas B.C."/>
            <person name="Singh A."/>
            <person name="Wilkins M.J."/>
            <person name="Karaoz U."/>
            <person name="Brodie E.L."/>
            <person name="Williams K.H."/>
            <person name="Hubbard S.S."/>
            <person name="Banfield J.F."/>
        </authorList>
    </citation>
    <scope>NUCLEOTIDE SEQUENCE [LARGE SCALE GENOMIC DNA]</scope>
</reference>
<dbReference type="Proteomes" id="UP000179242">
    <property type="component" value="Unassembled WGS sequence"/>
</dbReference>
<sequence length="241" mass="25443">MKKLVVLLFAVAFVVCIINVGNAATPNQVRAYISTLENKLGVATRANDHTRVLKLNQMIADQKVRLQAMETVPQAVAPAPMKAAPSTGLFGWGLNTDLAVNYVMDKSIVGLRADLLLPDPLGLGGIIGLQKEAVGYKLGLGYFTGNDTKDVAFRGIPIYLDGVIMFPMGMYLQGGINYLVNRSGSKSGSIGGQVYVGVAGDIGLGSKSFAQIGYSILRTGDSATPRSSKGFDIGIGQMITL</sequence>
<comment type="caution">
    <text evidence="2">The sequence shown here is derived from an EMBL/GenBank/DDBJ whole genome shotgun (WGS) entry which is preliminary data.</text>
</comment>
<feature type="chain" id="PRO_5009514767" description="Outer membrane protein beta-barrel domain-containing protein" evidence="1">
    <location>
        <begin position="24"/>
        <end position="241"/>
    </location>
</feature>
<feature type="signal peptide" evidence="1">
    <location>
        <begin position="1"/>
        <end position="23"/>
    </location>
</feature>
<name>A0A1F4U6I9_UNCSA</name>
<evidence type="ECO:0000256" key="1">
    <source>
        <dbReference type="SAM" id="SignalP"/>
    </source>
</evidence>
<organism evidence="2 3">
    <name type="scientific">candidate division WOR-1 bacterium RIFOXYC2_FULL_46_14</name>
    <dbReference type="NCBI Taxonomy" id="1802587"/>
    <lineage>
        <taxon>Bacteria</taxon>
        <taxon>Bacillati</taxon>
        <taxon>Saganbacteria</taxon>
    </lineage>
</organism>
<evidence type="ECO:0000313" key="3">
    <source>
        <dbReference type="Proteomes" id="UP000179242"/>
    </source>
</evidence>
<gene>
    <name evidence="2" type="ORF">A2438_04180</name>
</gene>
<accession>A0A1F4U6I9</accession>
<proteinExistence type="predicted"/>